<dbReference type="AlphaFoldDB" id="A0AAD1XJW6"/>
<dbReference type="GO" id="GO:0004792">
    <property type="term" value="F:thiosulfate-cyanide sulfurtransferase activity"/>
    <property type="evidence" value="ECO:0007669"/>
    <property type="project" value="InterPro"/>
</dbReference>
<evidence type="ECO:0000256" key="2">
    <source>
        <dbReference type="ARBA" id="ARBA00022737"/>
    </source>
</evidence>
<sequence length="355" mass="39362">MEVYAQHPYYQVVAVKPKTISTRALASKLFIEERTLCFVTGYYLKPFVTQDIKLIDCTMGGENAHRGFLETSIPTAVFLDTSSDLTNKASDLPNAYPTKDQVLSAIKKLGLNLTDRIVLYGQPHMDMSMTRAYHILHAYGFTDVTVLDGGLLKFTQDGYPTCPGIDYTGPASQVEDLADPSPYLIQMDEIIEFAEGKKPNMQLIDARGEQSFNGNDPNLPPGTRQGHVPGAINIPADTFINSDDDTFLKYPEIVEILESKGIDKSKDIVVMCKTGVTATINYLALTMAGYTGVRLYDGSWTEYGAGDGPIAETTPKMPFYYQPVMMPTPQYYIVPSGQQYMAIQEDKGHLPVYHK</sequence>
<evidence type="ECO:0000256" key="3">
    <source>
        <dbReference type="RuleBase" id="RU000507"/>
    </source>
</evidence>
<name>A0AAD1XJW6_EUPCR</name>
<keyword evidence="2" id="KW-0677">Repeat</keyword>
<feature type="domain" description="Rhodanese" evidence="4">
    <location>
        <begin position="197"/>
        <end position="312"/>
    </location>
</feature>
<dbReference type="PROSITE" id="PS50206">
    <property type="entry name" value="RHODANESE_3"/>
    <property type="match status" value="2"/>
</dbReference>
<protein>
    <recommendedName>
        <fullName evidence="3">Sulfurtransferase</fullName>
    </recommendedName>
</protein>
<keyword evidence="1 3" id="KW-0808">Transferase</keyword>
<dbReference type="SMART" id="SM00450">
    <property type="entry name" value="RHOD"/>
    <property type="match status" value="2"/>
</dbReference>
<organism evidence="5 6">
    <name type="scientific">Euplotes crassus</name>
    <dbReference type="NCBI Taxonomy" id="5936"/>
    <lineage>
        <taxon>Eukaryota</taxon>
        <taxon>Sar</taxon>
        <taxon>Alveolata</taxon>
        <taxon>Ciliophora</taxon>
        <taxon>Intramacronucleata</taxon>
        <taxon>Spirotrichea</taxon>
        <taxon>Hypotrichia</taxon>
        <taxon>Euplotida</taxon>
        <taxon>Euplotidae</taxon>
        <taxon>Moneuplotes</taxon>
    </lineage>
</organism>
<proteinExistence type="predicted"/>
<dbReference type="InterPro" id="IPR036873">
    <property type="entry name" value="Rhodanese-like_dom_sf"/>
</dbReference>
<dbReference type="EMBL" id="CAMPGE010015509">
    <property type="protein sequence ID" value="CAI2374126.1"/>
    <property type="molecule type" value="Genomic_DNA"/>
</dbReference>
<dbReference type="Pfam" id="PF00581">
    <property type="entry name" value="Rhodanese"/>
    <property type="match status" value="2"/>
</dbReference>
<dbReference type="PROSITE" id="PS00683">
    <property type="entry name" value="RHODANESE_2"/>
    <property type="match status" value="1"/>
</dbReference>
<evidence type="ECO:0000313" key="6">
    <source>
        <dbReference type="Proteomes" id="UP001295684"/>
    </source>
</evidence>
<gene>
    <name evidence="5" type="ORF">ECRASSUSDP1_LOCUS15478</name>
</gene>
<keyword evidence="6" id="KW-1185">Reference proteome</keyword>
<dbReference type="PANTHER" id="PTHR11364:SF27">
    <property type="entry name" value="SULFURTRANSFERASE"/>
    <property type="match status" value="1"/>
</dbReference>
<comment type="caution">
    <text evidence="5">The sequence shown here is derived from an EMBL/GenBank/DDBJ whole genome shotgun (WGS) entry which is preliminary data.</text>
</comment>
<dbReference type="InterPro" id="IPR045078">
    <property type="entry name" value="TST/MPST-like"/>
</dbReference>
<dbReference type="PANTHER" id="PTHR11364">
    <property type="entry name" value="THIOSULFATE SULFERTANSFERASE"/>
    <property type="match status" value="1"/>
</dbReference>
<reference evidence="5" key="1">
    <citation type="submission" date="2023-07" db="EMBL/GenBank/DDBJ databases">
        <authorList>
            <consortium name="AG Swart"/>
            <person name="Singh M."/>
            <person name="Singh A."/>
            <person name="Seah K."/>
            <person name="Emmerich C."/>
        </authorList>
    </citation>
    <scope>NUCLEOTIDE SEQUENCE</scope>
    <source>
        <strain evidence="5">DP1</strain>
    </source>
</reference>
<evidence type="ECO:0000259" key="4">
    <source>
        <dbReference type="PROSITE" id="PS50206"/>
    </source>
</evidence>
<accession>A0AAD1XJW6</accession>
<dbReference type="CDD" id="cd01449">
    <property type="entry name" value="TST_Repeat_2"/>
    <property type="match status" value="1"/>
</dbReference>
<dbReference type="Proteomes" id="UP001295684">
    <property type="component" value="Unassembled WGS sequence"/>
</dbReference>
<dbReference type="SUPFAM" id="SSF52821">
    <property type="entry name" value="Rhodanese/Cell cycle control phosphatase"/>
    <property type="match status" value="2"/>
</dbReference>
<evidence type="ECO:0000256" key="1">
    <source>
        <dbReference type="ARBA" id="ARBA00022679"/>
    </source>
</evidence>
<feature type="domain" description="Rhodanese" evidence="4">
    <location>
        <begin position="48"/>
        <end position="163"/>
    </location>
</feature>
<evidence type="ECO:0000313" key="5">
    <source>
        <dbReference type="EMBL" id="CAI2374126.1"/>
    </source>
</evidence>
<dbReference type="InterPro" id="IPR001307">
    <property type="entry name" value="Thiosulphate_STrfase_CS"/>
</dbReference>
<dbReference type="Gene3D" id="3.40.250.10">
    <property type="entry name" value="Rhodanese-like domain"/>
    <property type="match status" value="2"/>
</dbReference>
<dbReference type="InterPro" id="IPR001763">
    <property type="entry name" value="Rhodanese-like_dom"/>
</dbReference>